<feature type="signal peptide" evidence="4">
    <location>
        <begin position="1"/>
        <end position="22"/>
    </location>
</feature>
<dbReference type="SUPFAM" id="SSF48452">
    <property type="entry name" value="TPR-like"/>
    <property type="match status" value="1"/>
</dbReference>
<dbReference type="KEGG" id="mana:MAMMFC1_00054"/>
<evidence type="ECO:0000313" key="6">
    <source>
        <dbReference type="Proteomes" id="UP000276437"/>
    </source>
</evidence>
<dbReference type="PANTHER" id="PTHR44858:SF1">
    <property type="entry name" value="UDP-N-ACETYLGLUCOSAMINE--PEPTIDE N-ACETYLGLUCOSAMINYLTRANSFERASE SPINDLY-RELATED"/>
    <property type="match status" value="1"/>
</dbReference>
<feature type="chain" id="PRO_5016873133" evidence="4">
    <location>
        <begin position="23"/>
        <end position="204"/>
    </location>
</feature>
<feature type="repeat" description="TPR" evidence="3">
    <location>
        <begin position="50"/>
        <end position="83"/>
    </location>
</feature>
<gene>
    <name evidence="5" type="primary">nlpI_1</name>
    <name evidence="5" type="ORF">MAMMFC1_00054</name>
</gene>
<dbReference type="RefSeq" id="WP_126305566.1">
    <property type="nucleotide sequence ID" value="NZ_AP018449.1"/>
</dbReference>
<feature type="repeat" description="TPR" evidence="3">
    <location>
        <begin position="84"/>
        <end position="117"/>
    </location>
</feature>
<evidence type="ECO:0000313" key="5">
    <source>
        <dbReference type="EMBL" id="BBB89421.1"/>
    </source>
</evidence>
<keyword evidence="6" id="KW-1185">Reference proteome</keyword>
<keyword evidence="1" id="KW-0677">Repeat</keyword>
<evidence type="ECO:0000256" key="2">
    <source>
        <dbReference type="ARBA" id="ARBA00022803"/>
    </source>
</evidence>
<dbReference type="EMBL" id="AP018449">
    <property type="protein sequence ID" value="BBB89421.1"/>
    <property type="molecule type" value="Genomic_DNA"/>
</dbReference>
<name>A0A348AEC3_9FIRM</name>
<dbReference type="OrthoDB" id="1682694at2"/>
<dbReference type="Gene3D" id="1.25.40.10">
    <property type="entry name" value="Tetratricopeptide repeat domain"/>
    <property type="match status" value="2"/>
</dbReference>
<dbReference type="Pfam" id="PF13414">
    <property type="entry name" value="TPR_11"/>
    <property type="match status" value="1"/>
</dbReference>
<keyword evidence="2 3" id="KW-0802">TPR repeat</keyword>
<dbReference type="InterPro" id="IPR050498">
    <property type="entry name" value="Ycf3"/>
</dbReference>
<feature type="repeat" description="TPR" evidence="3">
    <location>
        <begin position="118"/>
        <end position="151"/>
    </location>
</feature>
<dbReference type="InterPro" id="IPR011990">
    <property type="entry name" value="TPR-like_helical_dom_sf"/>
</dbReference>
<dbReference type="AlphaFoldDB" id="A0A348AEC3"/>
<dbReference type="Pfam" id="PF12895">
    <property type="entry name" value="ANAPC3"/>
    <property type="match status" value="1"/>
</dbReference>
<proteinExistence type="predicted"/>
<reference evidence="5 6" key="1">
    <citation type="journal article" date="2018" name="Int. J. Syst. Evol. Microbiol.">
        <title>Methylomusa anaerophila gen. nov., sp. nov., an anaerobic methanol-utilizing bacterium isolated from a microbial fuel cell.</title>
        <authorList>
            <person name="Amano N."/>
            <person name="Yamamuro A."/>
            <person name="Miyahara M."/>
            <person name="Kouzuma A."/>
            <person name="Abe T."/>
            <person name="Watanabe K."/>
        </authorList>
    </citation>
    <scope>NUCLEOTIDE SEQUENCE [LARGE SCALE GENOMIC DNA]</scope>
    <source>
        <strain evidence="5 6">MMFC1</strain>
    </source>
</reference>
<dbReference type="Proteomes" id="UP000276437">
    <property type="component" value="Chromosome"/>
</dbReference>
<sequence>MKKWFCSLLAALVLVGATVAYAAAGTTGTDDSQKMIDELTRAIAANPNNPALYAERGRAYRNNGENGLAMADFNRAIELSPEYVPAYVERGLAYYEDKEYDAAWRDYDSIIKLDPQYADAYFRRGACYYYKNEFEAAVGDLDQAIRLNSKHPGAYLVKGVCYQKLGRKQEAVNAYKALLANVPPAEKEAIALARKLLKSLGVEA</sequence>
<keyword evidence="4" id="KW-0732">Signal</keyword>
<dbReference type="InterPro" id="IPR019734">
    <property type="entry name" value="TPR_rpt"/>
</dbReference>
<organism evidence="5 6">
    <name type="scientific">Methylomusa anaerophila</name>
    <dbReference type="NCBI Taxonomy" id="1930071"/>
    <lineage>
        <taxon>Bacteria</taxon>
        <taxon>Bacillati</taxon>
        <taxon>Bacillota</taxon>
        <taxon>Negativicutes</taxon>
        <taxon>Selenomonadales</taxon>
        <taxon>Sporomusaceae</taxon>
        <taxon>Methylomusa</taxon>
    </lineage>
</organism>
<evidence type="ECO:0000256" key="3">
    <source>
        <dbReference type="PROSITE-ProRule" id="PRU00339"/>
    </source>
</evidence>
<evidence type="ECO:0000256" key="1">
    <source>
        <dbReference type="ARBA" id="ARBA00022737"/>
    </source>
</evidence>
<dbReference type="PROSITE" id="PS50005">
    <property type="entry name" value="TPR"/>
    <property type="match status" value="3"/>
</dbReference>
<evidence type="ECO:0000256" key="4">
    <source>
        <dbReference type="SAM" id="SignalP"/>
    </source>
</evidence>
<dbReference type="SMART" id="SM00028">
    <property type="entry name" value="TPR"/>
    <property type="match status" value="4"/>
</dbReference>
<accession>A0A348AEC3</accession>
<protein>
    <submittedName>
        <fullName evidence="5">Lipoprotein NlpI</fullName>
    </submittedName>
</protein>
<keyword evidence="5" id="KW-0449">Lipoprotein</keyword>
<dbReference type="PANTHER" id="PTHR44858">
    <property type="entry name" value="TETRATRICOPEPTIDE REPEAT PROTEIN 6"/>
    <property type="match status" value="1"/>
</dbReference>